<comment type="caution">
    <text evidence="3">The sequence shown here is derived from an EMBL/GenBank/DDBJ whole genome shotgun (WGS) entry which is preliminary data.</text>
</comment>
<dbReference type="Gene3D" id="3.30.565.10">
    <property type="entry name" value="Histidine kinase-like ATPase, C-terminal domain"/>
    <property type="match status" value="1"/>
</dbReference>
<dbReference type="PATRIC" id="fig|665004.4.peg.1881"/>
<dbReference type="Pfam" id="PF13581">
    <property type="entry name" value="HATPase_c_2"/>
    <property type="match status" value="1"/>
</dbReference>
<dbReference type="RefSeq" id="WP_068755370.1">
    <property type="nucleotide sequence ID" value="NZ_KQ950181.1"/>
</dbReference>
<dbReference type="Proteomes" id="UP000074382">
    <property type="component" value="Unassembled WGS sequence"/>
</dbReference>
<evidence type="ECO:0000256" key="1">
    <source>
        <dbReference type="ARBA" id="ARBA00022527"/>
    </source>
</evidence>
<dbReference type="SUPFAM" id="SSF55874">
    <property type="entry name" value="ATPase domain of HSP90 chaperone/DNA topoisomerase II/histidine kinase"/>
    <property type="match status" value="1"/>
</dbReference>
<organism evidence="3 4">
    <name type="scientific">Thermobifida cellulosilytica TB100</name>
    <dbReference type="NCBI Taxonomy" id="665004"/>
    <lineage>
        <taxon>Bacteria</taxon>
        <taxon>Bacillati</taxon>
        <taxon>Actinomycetota</taxon>
        <taxon>Actinomycetes</taxon>
        <taxon>Streptosporangiales</taxon>
        <taxon>Nocardiopsidaceae</taxon>
        <taxon>Thermobifida</taxon>
    </lineage>
</organism>
<accession>A0A147KEN8</accession>
<dbReference type="InterPro" id="IPR003594">
    <property type="entry name" value="HATPase_dom"/>
</dbReference>
<dbReference type="PANTHER" id="PTHR35526">
    <property type="entry name" value="ANTI-SIGMA-F FACTOR RSBW-RELATED"/>
    <property type="match status" value="1"/>
</dbReference>
<gene>
    <name evidence="3" type="ORF">AC529_15775</name>
</gene>
<feature type="domain" description="Histidine kinase/HSP90-like ATPase" evidence="2">
    <location>
        <begin position="8"/>
        <end position="117"/>
    </location>
</feature>
<keyword evidence="4" id="KW-1185">Reference proteome</keyword>
<sequence>MTVVSASFPGLPASVAAARRFVVEAIRSCPQATASSDAVGRVELIVSELATNAIRHTHSGDPGESFTVRVNVTERGVWTEVRTLAPRRWNSVPHVVEPDDPSREHGRGLFLVDRLASRWGRLAPWQEGVYSVVHWDGHPCAEDGRAAAR</sequence>
<dbReference type="PANTHER" id="PTHR35526:SF3">
    <property type="entry name" value="ANTI-SIGMA-F FACTOR RSBW"/>
    <property type="match status" value="1"/>
</dbReference>
<dbReference type="CDD" id="cd16936">
    <property type="entry name" value="HATPase_RsbW-like"/>
    <property type="match status" value="1"/>
</dbReference>
<dbReference type="InterPro" id="IPR050267">
    <property type="entry name" value="Anti-sigma-factor_SerPK"/>
</dbReference>
<evidence type="ECO:0000313" key="4">
    <source>
        <dbReference type="Proteomes" id="UP000074382"/>
    </source>
</evidence>
<dbReference type="OrthoDB" id="3430553at2"/>
<dbReference type="STRING" id="665004.AC529_15775"/>
<keyword evidence="1" id="KW-0418">Kinase</keyword>
<dbReference type="AlphaFoldDB" id="A0A147KEN8"/>
<dbReference type="GO" id="GO:0004674">
    <property type="term" value="F:protein serine/threonine kinase activity"/>
    <property type="evidence" value="ECO:0007669"/>
    <property type="project" value="UniProtKB-KW"/>
</dbReference>
<name>A0A147KEN8_THECS</name>
<proteinExistence type="predicted"/>
<evidence type="ECO:0000313" key="3">
    <source>
        <dbReference type="EMBL" id="KUP95764.1"/>
    </source>
</evidence>
<dbReference type="InterPro" id="IPR036890">
    <property type="entry name" value="HATPase_C_sf"/>
</dbReference>
<dbReference type="EMBL" id="LGEM01000109">
    <property type="protein sequence ID" value="KUP95764.1"/>
    <property type="molecule type" value="Genomic_DNA"/>
</dbReference>
<keyword evidence="1" id="KW-0808">Transferase</keyword>
<protein>
    <recommendedName>
        <fullName evidence="2">Histidine kinase/HSP90-like ATPase domain-containing protein</fullName>
    </recommendedName>
</protein>
<evidence type="ECO:0000259" key="2">
    <source>
        <dbReference type="Pfam" id="PF13581"/>
    </source>
</evidence>
<reference evidence="4" key="1">
    <citation type="journal article" date="2017" name="Acta Aliment.">
        <title>Plant polysaccharide degrading enzyme system of Thermpbifida cellulosilytica TB100 revealed by de novo genome project data.</title>
        <authorList>
            <person name="Toth A."/>
            <person name="Baka E."/>
            <person name="Luzics S."/>
            <person name="Bata-Vidacs I."/>
            <person name="Nagy I."/>
            <person name="Balint B."/>
            <person name="Herceg R."/>
            <person name="Olasz F."/>
            <person name="Wilk T."/>
            <person name="Nagy T."/>
            <person name="Kriszt B."/>
            <person name="Nagy I."/>
            <person name="Kukolya J."/>
        </authorList>
    </citation>
    <scope>NUCLEOTIDE SEQUENCE [LARGE SCALE GENOMIC DNA]</scope>
    <source>
        <strain evidence="4">TB100</strain>
    </source>
</reference>
<keyword evidence="1" id="KW-0723">Serine/threonine-protein kinase</keyword>